<reference evidence="1 2" key="1">
    <citation type="journal article" date="2016" name="Proc. Natl. Acad. Sci. U.S.A.">
        <title>Lipid metabolic changes in an early divergent fungus govern the establishment of a mutualistic symbiosis with endobacteria.</title>
        <authorList>
            <person name="Lastovetsky O.A."/>
            <person name="Gaspar M.L."/>
            <person name="Mondo S.J."/>
            <person name="LaButti K.M."/>
            <person name="Sandor L."/>
            <person name="Grigoriev I.V."/>
            <person name="Henry S.A."/>
            <person name="Pawlowska T.E."/>
        </authorList>
    </citation>
    <scope>NUCLEOTIDE SEQUENCE [LARGE SCALE GENOMIC DNA]</scope>
    <source>
        <strain evidence="1 2">ATCC 11559</strain>
    </source>
</reference>
<evidence type="ECO:0000313" key="1">
    <source>
        <dbReference type="EMBL" id="ORE16540.1"/>
    </source>
</evidence>
<organism evidence="1 2">
    <name type="scientific">Rhizopus microsporus</name>
    <dbReference type="NCBI Taxonomy" id="58291"/>
    <lineage>
        <taxon>Eukaryota</taxon>
        <taxon>Fungi</taxon>
        <taxon>Fungi incertae sedis</taxon>
        <taxon>Mucoromycota</taxon>
        <taxon>Mucoromycotina</taxon>
        <taxon>Mucoromycetes</taxon>
        <taxon>Mucorales</taxon>
        <taxon>Mucorineae</taxon>
        <taxon>Rhizopodaceae</taxon>
        <taxon>Rhizopus</taxon>
    </lineage>
</organism>
<proteinExistence type="predicted"/>
<accession>A0A1X0RWY8</accession>
<dbReference type="AlphaFoldDB" id="A0A1X0RWY8"/>
<evidence type="ECO:0000313" key="2">
    <source>
        <dbReference type="Proteomes" id="UP000242381"/>
    </source>
</evidence>
<dbReference type="Proteomes" id="UP000242381">
    <property type="component" value="Unassembled WGS sequence"/>
</dbReference>
<dbReference type="EMBL" id="KV921382">
    <property type="protein sequence ID" value="ORE16540.1"/>
    <property type="molecule type" value="Genomic_DNA"/>
</dbReference>
<name>A0A1X0RWY8_RHIZD</name>
<feature type="non-terminal residue" evidence="1">
    <location>
        <position position="1"/>
    </location>
</feature>
<protein>
    <submittedName>
        <fullName evidence="1">Uncharacterized protein</fullName>
    </submittedName>
</protein>
<gene>
    <name evidence="1" type="ORF">BCV71DRAFT_271521</name>
</gene>
<sequence length="85" mass="9758">NIVRSDGFCVGFIFYKRTCDEKGDDALIHDLGVNDFSIEEIIQLYRTSFLGPGRKTVYTAAMGLDESQHEIRRCTTKEYYHLTST</sequence>
<dbReference type="VEuPathDB" id="FungiDB:BCV72DRAFT_255864"/>